<dbReference type="OrthoDB" id="9812435at2"/>
<keyword evidence="4" id="KW-0804">Transcription</keyword>
<protein>
    <submittedName>
        <fullName evidence="6">LysR family transcriptional regulator</fullName>
    </submittedName>
</protein>
<dbReference type="EMBL" id="VNIP01000013">
    <property type="protein sequence ID" value="KAA1177168.1"/>
    <property type="molecule type" value="Genomic_DNA"/>
</dbReference>
<proteinExistence type="inferred from homology"/>
<dbReference type="GO" id="GO:0003677">
    <property type="term" value="F:DNA binding"/>
    <property type="evidence" value="ECO:0007669"/>
    <property type="project" value="UniProtKB-KW"/>
</dbReference>
<feature type="domain" description="HTH lysR-type" evidence="5">
    <location>
        <begin position="1"/>
        <end position="58"/>
    </location>
</feature>
<reference evidence="6 7" key="1">
    <citation type="submission" date="2019-07" db="EMBL/GenBank/DDBJ databases">
        <title>The Draft Genome Sequence of Rhizobium tropici SARCC-755 Associated with Superior Nodulation on Pigeonpea (Cajanus cajan (L.) Millsp.).</title>
        <authorList>
            <person name="Bopape F.L."/>
            <person name="Hassen A.I."/>
            <person name="Swanevelder Z.H."/>
            <person name="Gwata E.T."/>
        </authorList>
    </citation>
    <scope>NUCLEOTIDE SEQUENCE [LARGE SCALE GENOMIC DNA]</scope>
    <source>
        <strain evidence="6 7">SARCC-755</strain>
    </source>
</reference>
<evidence type="ECO:0000259" key="5">
    <source>
        <dbReference type="PROSITE" id="PS50931"/>
    </source>
</evidence>
<dbReference type="SUPFAM" id="SSF53850">
    <property type="entry name" value="Periplasmic binding protein-like II"/>
    <property type="match status" value="1"/>
</dbReference>
<organism evidence="6 7">
    <name type="scientific">Rhizobium tropici</name>
    <dbReference type="NCBI Taxonomy" id="398"/>
    <lineage>
        <taxon>Bacteria</taxon>
        <taxon>Pseudomonadati</taxon>
        <taxon>Pseudomonadota</taxon>
        <taxon>Alphaproteobacteria</taxon>
        <taxon>Hyphomicrobiales</taxon>
        <taxon>Rhizobiaceae</taxon>
        <taxon>Rhizobium/Agrobacterium group</taxon>
        <taxon>Rhizobium</taxon>
    </lineage>
</organism>
<dbReference type="Gene3D" id="1.10.10.10">
    <property type="entry name" value="Winged helix-like DNA-binding domain superfamily/Winged helix DNA-binding domain"/>
    <property type="match status" value="1"/>
</dbReference>
<comment type="similarity">
    <text evidence="1">Belongs to the LysR transcriptional regulatory family.</text>
</comment>
<dbReference type="InterPro" id="IPR000847">
    <property type="entry name" value="LysR_HTH_N"/>
</dbReference>
<evidence type="ECO:0000256" key="3">
    <source>
        <dbReference type="ARBA" id="ARBA00023125"/>
    </source>
</evidence>
<dbReference type="InterPro" id="IPR036390">
    <property type="entry name" value="WH_DNA-bd_sf"/>
</dbReference>
<dbReference type="Pfam" id="PF03466">
    <property type="entry name" value="LysR_substrate"/>
    <property type="match status" value="1"/>
</dbReference>
<dbReference type="AlphaFoldDB" id="A0A5B0VS88"/>
<dbReference type="InterPro" id="IPR005119">
    <property type="entry name" value="LysR_subst-bd"/>
</dbReference>
<dbReference type="Proteomes" id="UP000323608">
    <property type="component" value="Unassembled WGS sequence"/>
</dbReference>
<evidence type="ECO:0000313" key="7">
    <source>
        <dbReference type="Proteomes" id="UP000323608"/>
    </source>
</evidence>
<dbReference type="CDD" id="cd08422">
    <property type="entry name" value="PBP2_CrgA_like"/>
    <property type="match status" value="1"/>
</dbReference>
<dbReference type="RefSeq" id="WP_149637289.1">
    <property type="nucleotide sequence ID" value="NZ_VNIP01000013.1"/>
</dbReference>
<dbReference type="InterPro" id="IPR058163">
    <property type="entry name" value="LysR-type_TF_proteobact-type"/>
</dbReference>
<dbReference type="PANTHER" id="PTHR30537">
    <property type="entry name" value="HTH-TYPE TRANSCRIPTIONAL REGULATOR"/>
    <property type="match status" value="1"/>
</dbReference>
<dbReference type="PANTHER" id="PTHR30537:SF5">
    <property type="entry name" value="HTH-TYPE TRANSCRIPTIONAL ACTIVATOR TTDR-RELATED"/>
    <property type="match status" value="1"/>
</dbReference>
<dbReference type="SUPFAM" id="SSF46785">
    <property type="entry name" value="Winged helix' DNA-binding domain"/>
    <property type="match status" value="1"/>
</dbReference>
<evidence type="ECO:0000256" key="1">
    <source>
        <dbReference type="ARBA" id="ARBA00009437"/>
    </source>
</evidence>
<gene>
    <name evidence="6" type="ORF">FP026_25020</name>
</gene>
<dbReference type="InterPro" id="IPR036388">
    <property type="entry name" value="WH-like_DNA-bd_sf"/>
</dbReference>
<dbReference type="PROSITE" id="PS50931">
    <property type="entry name" value="HTH_LYSR"/>
    <property type="match status" value="1"/>
</dbReference>
<keyword evidence="2" id="KW-0805">Transcription regulation</keyword>
<evidence type="ECO:0000256" key="4">
    <source>
        <dbReference type="ARBA" id="ARBA00023163"/>
    </source>
</evidence>
<evidence type="ECO:0000256" key="2">
    <source>
        <dbReference type="ARBA" id="ARBA00023015"/>
    </source>
</evidence>
<comment type="caution">
    <text evidence="6">The sequence shown here is derived from an EMBL/GenBank/DDBJ whole genome shotgun (WGS) entry which is preliminary data.</text>
</comment>
<dbReference type="GO" id="GO:0003700">
    <property type="term" value="F:DNA-binding transcription factor activity"/>
    <property type="evidence" value="ECO:0007669"/>
    <property type="project" value="InterPro"/>
</dbReference>
<keyword evidence="3" id="KW-0238">DNA-binding</keyword>
<dbReference type="Pfam" id="PF00126">
    <property type="entry name" value="HTH_1"/>
    <property type="match status" value="1"/>
</dbReference>
<accession>A0A5B0VS88</accession>
<sequence length="298" mass="32350">MDLQALSDFNLVAAHGGFGRASRVSGRSKATLSRRVAELEQNLGVRLIERGSQSLRLTDEGRALHERTYGPLSEIAEAREAVVLGASTPRGRLRVSAPVVFAHVALPRIGARFALAYPEVQLEIVADDRKIDPVEDGYDLVIRIDPSPDDRLVGRRFLNDERLIVAPPDMPRPLPKTDNEACVVKAVLLDATPPGVVWRMGSGAGMDIALKPEPVIRLSSLLMVRDTVLAGAGAALLPKLLVADDIEAGRLAYWGTHTGPSVEIWALQSSRRLVGAKVRAFLDVVEKAFPEKIFVLPI</sequence>
<name>A0A5B0VS88_RHITR</name>
<dbReference type="Gene3D" id="3.40.190.290">
    <property type="match status" value="1"/>
</dbReference>
<evidence type="ECO:0000313" key="6">
    <source>
        <dbReference type="EMBL" id="KAA1177168.1"/>
    </source>
</evidence>